<dbReference type="InterPro" id="IPR036291">
    <property type="entry name" value="NAD(P)-bd_dom_sf"/>
</dbReference>
<dbReference type="InterPro" id="IPR029753">
    <property type="entry name" value="D-isomer_DH_CS"/>
</dbReference>
<comment type="similarity">
    <text evidence="1">Belongs to the D-isomer specific 2-hydroxyacid dehydrogenase family.</text>
</comment>
<gene>
    <name evidence="5" type="ORF">FC70_GL001214</name>
</gene>
<dbReference type="PANTHER" id="PTHR42789:SF1">
    <property type="entry name" value="D-ISOMER SPECIFIC 2-HYDROXYACID DEHYDROGENASE FAMILY PROTEIN (AFU_ORTHOLOGUE AFUA_6G10090)"/>
    <property type="match status" value="1"/>
</dbReference>
<protein>
    <submittedName>
        <fullName evidence="5">D-3-phosphoglycerate dehydrogenase</fullName>
    </submittedName>
</protein>
<dbReference type="SUPFAM" id="SSF51735">
    <property type="entry name" value="NAD(P)-binding Rossmann-fold domains"/>
    <property type="match status" value="1"/>
</dbReference>
<reference evidence="5 6" key="1">
    <citation type="journal article" date="2015" name="Genome Announc.">
        <title>Expanding the biotechnology potential of lactobacilli through comparative genomics of 213 strains and associated genera.</title>
        <authorList>
            <person name="Sun Z."/>
            <person name="Harris H.M."/>
            <person name="McCann A."/>
            <person name="Guo C."/>
            <person name="Argimon S."/>
            <person name="Zhang W."/>
            <person name="Yang X."/>
            <person name="Jeffery I.B."/>
            <person name="Cooney J.C."/>
            <person name="Kagawa T.F."/>
            <person name="Liu W."/>
            <person name="Song Y."/>
            <person name="Salvetti E."/>
            <person name="Wrobel A."/>
            <person name="Rasinkangas P."/>
            <person name="Parkhill J."/>
            <person name="Rea M.C."/>
            <person name="O'Sullivan O."/>
            <person name="Ritari J."/>
            <person name="Douillard F.P."/>
            <person name="Paul Ross R."/>
            <person name="Yang R."/>
            <person name="Briner A.E."/>
            <person name="Felis G.E."/>
            <person name="de Vos W.M."/>
            <person name="Barrangou R."/>
            <person name="Klaenhammer T.R."/>
            <person name="Caufield P.W."/>
            <person name="Cui Y."/>
            <person name="Zhang H."/>
            <person name="O'Toole P.W."/>
        </authorList>
    </citation>
    <scope>NUCLEOTIDE SEQUENCE [LARGE SCALE GENOMIC DNA]</scope>
    <source>
        <strain evidence="5 6">DSM 15707</strain>
    </source>
</reference>
<dbReference type="InterPro" id="IPR006140">
    <property type="entry name" value="D-isomer_DH_NAD-bd"/>
</dbReference>
<organism evidence="5 6">
    <name type="scientific">Paucilactobacillus oligofermentans DSM 15707 = LMG 22743</name>
    <dbReference type="NCBI Taxonomy" id="1423778"/>
    <lineage>
        <taxon>Bacteria</taxon>
        <taxon>Bacillati</taxon>
        <taxon>Bacillota</taxon>
        <taxon>Bacilli</taxon>
        <taxon>Lactobacillales</taxon>
        <taxon>Lactobacillaceae</taxon>
        <taxon>Paucilactobacillus</taxon>
    </lineage>
</organism>
<dbReference type="InterPro" id="IPR029752">
    <property type="entry name" value="D-isomer_DH_CS1"/>
</dbReference>
<dbReference type="Gene3D" id="3.40.50.720">
    <property type="entry name" value="NAD(P)-binding Rossmann-like Domain"/>
    <property type="match status" value="2"/>
</dbReference>
<dbReference type="OrthoDB" id="9805416at2"/>
<evidence type="ECO:0000256" key="1">
    <source>
        <dbReference type="ARBA" id="ARBA00005854"/>
    </source>
</evidence>
<keyword evidence="3" id="KW-0520">NAD</keyword>
<proteinExistence type="inferred from homology"/>
<evidence type="ECO:0000256" key="2">
    <source>
        <dbReference type="ARBA" id="ARBA00023002"/>
    </source>
</evidence>
<accession>A0A0R1RFT4</accession>
<dbReference type="EMBL" id="AZFE01000031">
    <property type="protein sequence ID" value="KRL55612.1"/>
    <property type="molecule type" value="Genomic_DNA"/>
</dbReference>
<dbReference type="Pfam" id="PF02826">
    <property type="entry name" value="2-Hacid_dh_C"/>
    <property type="match status" value="1"/>
</dbReference>
<keyword evidence="2" id="KW-0560">Oxidoreductase</keyword>
<dbReference type="AlphaFoldDB" id="A0A0R1RFT4"/>
<dbReference type="InterPro" id="IPR050857">
    <property type="entry name" value="D-2-hydroxyacid_DH"/>
</dbReference>
<dbReference type="STRING" id="1423778.FC70_GL001214"/>
<dbReference type="KEGG" id="lol:LACOL_0091"/>
<dbReference type="PANTHER" id="PTHR42789">
    <property type="entry name" value="D-ISOMER SPECIFIC 2-HYDROXYACID DEHYDROGENASE FAMILY PROTEIN (AFU_ORTHOLOGUE AFUA_6G10090)"/>
    <property type="match status" value="1"/>
</dbReference>
<feature type="domain" description="D-isomer specific 2-hydroxyacid dehydrogenase NAD-binding" evidence="4">
    <location>
        <begin position="6"/>
        <end position="163"/>
    </location>
</feature>
<evidence type="ECO:0000256" key="3">
    <source>
        <dbReference type="ARBA" id="ARBA00023027"/>
    </source>
</evidence>
<keyword evidence="6" id="KW-1185">Reference proteome</keyword>
<sequence length="197" mass="21850">MYNDSYQMRQGNWDYRKTHQGIDLKNKTVGILGFGRIGQMVAAMLQVFGVNILIFDPHASDVEFGELVSRETIFEKSDIITIHLPLVDGTRGSISTHEFESMKSTAMIVNLARGPIVDTDALVTALRTNEIAAAGLDVFDEEPLAMNSPLFELENVLVTPHIASNTVETKNRMAVDAASEIDRVLQGKKPQWAVNQF</sequence>
<dbReference type="Proteomes" id="UP000051697">
    <property type="component" value="Unassembled WGS sequence"/>
</dbReference>
<evidence type="ECO:0000259" key="4">
    <source>
        <dbReference type="Pfam" id="PF02826"/>
    </source>
</evidence>
<dbReference type="PATRIC" id="fig|1423778.4.peg.1248"/>
<dbReference type="RefSeq" id="WP_083478658.1">
    <property type="nucleotide sequence ID" value="NZ_AZFE01000031.1"/>
</dbReference>
<comment type="caution">
    <text evidence="5">The sequence shown here is derived from an EMBL/GenBank/DDBJ whole genome shotgun (WGS) entry which is preliminary data.</text>
</comment>
<dbReference type="GO" id="GO:0051287">
    <property type="term" value="F:NAD binding"/>
    <property type="evidence" value="ECO:0007669"/>
    <property type="project" value="InterPro"/>
</dbReference>
<evidence type="ECO:0000313" key="5">
    <source>
        <dbReference type="EMBL" id="KRL55612.1"/>
    </source>
</evidence>
<name>A0A0R1RFT4_9LACO</name>
<dbReference type="GO" id="GO:0016616">
    <property type="term" value="F:oxidoreductase activity, acting on the CH-OH group of donors, NAD or NADP as acceptor"/>
    <property type="evidence" value="ECO:0007669"/>
    <property type="project" value="UniProtKB-ARBA"/>
</dbReference>
<evidence type="ECO:0000313" key="6">
    <source>
        <dbReference type="Proteomes" id="UP000051697"/>
    </source>
</evidence>
<dbReference type="PROSITE" id="PS00671">
    <property type="entry name" value="D_2_HYDROXYACID_DH_3"/>
    <property type="match status" value="1"/>
</dbReference>
<dbReference type="PROSITE" id="PS00065">
    <property type="entry name" value="D_2_HYDROXYACID_DH_1"/>
    <property type="match status" value="1"/>
</dbReference>